<name>A0ABS9CY13_9RHOB</name>
<keyword evidence="4" id="KW-1133">Transmembrane helix</keyword>
<dbReference type="EMBL" id="JAKGAQ010000002">
    <property type="protein sequence ID" value="MCF2871289.1"/>
    <property type="molecule type" value="Genomic_DNA"/>
</dbReference>
<dbReference type="PANTHER" id="PTHR38340">
    <property type="entry name" value="S-LAYER PROTEIN"/>
    <property type="match status" value="1"/>
</dbReference>
<dbReference type="Pfam" id="PF00353">
    <property type="entry name" value="HemolysinCabind"/>
    <property type="match status" value="4"/>
</dbReference>
<dbReference type="PRINTS" id="PR00313">
    <property type="entry name" value="CABNDNGRPT"/>
</dbReference>
<keyword evidence="6" id="KW-1185">Reference proteome</keyword>
<feature type="region of interest" description="Disordered" evidence="3">
    <location>
        <begin position="225"/>
        <end position="260"/>
    </location>
</feature>
<dbReference type="Proteomes" id="UP001200557">
    <property type="component" value="Unassembled WGS sequence"/>
</dbReference>
<sequence length="366" mass="37211">MSESFGQLAPFRKRYVILALLGLVGIAVAGTAFVGNMLPDEEDNTDKAFDEMENDANDEDTPDLLASIPFDDPVEDTTPFETAQTTAANTPAGVNNAAVQNLAPAIGLTGGVVESVGETLSDPFDLVEDVVETVGNTADTLILAGGGGDDLLTGELGDDYLTGGAGDDSLTGGDGIDEIHGGAGEDMINGDDGDDTMFGYIGDDVMSGGTGNDRLIGGDGDDAIHGGTGDDQLNGGYGDDTLVGGAGRDNIQGSEGDDIIDGVSGEDIAEKDYLNGSEGNDTLIGNNGDVMSGGDGADRFEITSGTVSIMDYADDDLLVLSYEGDVPVLTTETTTDGTMLLANGQPVASLFGVTTFDIGDVQMVAA</sequence>
<dbReference type="InterPro" id="IPR001343">
    <property type="entry name" value="Hemolysn_Ca-bd"/>
</dbReference>
<dbReference type="Gene3D" id="2.150.10.10">
    <property type="entry name" value="Serralysin-like metalloprotease, C-terminal"/>
    <property type="match status" value="2"/>
</dbReference>
<comment type="caution">
    <text evidence="5">The sequence shown here is derived from an EMBL/GenBank/DDBJ whole genome shotgun (WGS) entry which is preliminary data.</text>
</comment>
<evidence type="ECO:0000256" key="1">
    <source>
        <dbReference type="ARBA" id="ARBA00004613"/>
    </source>
</evidence>
<evidence type="ECO:0000256" key="3">
    <source>
        <dbReference type="SAM" id="MobiDB-lite"/>
    </source>
</evidence>
<evidence type="ECO:0000256" key="4">
    <source>
        <dbReference type="SAM" id="Phobius"/>
    </source>
</evidence>
<protein>
    <submittedName>
        <fullName evidence="5">Calcium-binding protein</fullName>
    </submittedName>
</protein>
<accession>A0ABS9CY13</accession>
<comment type="subcellular location">
    <subcellularLocation>
        <location evidence="1">Secreted</location>
    </subcellularLocation>
</comment>
<evidence type="ECO:0000313" key="5">
    <source>
        <dbReference type="EMBL" id="MCF2871289.1"/>
    </source>
</evidence>
<reference evidence="5 6" key="1">
    <citation type="submission" date="2022-01" db="EMBL/GenBank/DDBJ databases">
        <title>Octadecabacter sp. nov., isolated from a marine alga.</title>
        <authorList>
            <person name="Jin M.S."/>
            <person name="Kim H.M."/>
            <person name="Han D.M."/>
            <person name="Jung J.J."/>
            <person name="Jeon C.O."/>
        </authorList>
    </citation>
    <scope>NUCLEOTIDE SEQUENCE [LARGE SCALE GENOMIC DNA]</scope>
    <source>
        <strain evidence="5 6">G9-8</strain>
    </source>
</reference>
<dbReference type="PROSITE" id="PS00330">
    <property type="entry name" value="HEMOLYSIN_CALCIUM"/>
    <property type="match status" value="3"/>
</dbReference>
<dbReference type="InterPro" id="IPR011049">
    <property type="entry name" value="Serralysin-like_metalloprot_C"/>
</dbReference>
<feature type="transmembrane region" description="Helical" evidence="4">
    <location>
        <begin position="15"/>
        <end position="38"/>
    </location>
</feature>
<gene>
    <name evidence="5" type="ORF">L0664_09465</name>
</gene>
<organism evidence="5 6">
    <name type="scientific">Octadecabacter dasysiphoniae</name>
    <dbReference type="NCBI Taxonomy" id="2909341"/>
    <lineage>
        <taxon>Bacteria</taxon>
        <taxon>Pseudomonadati</taxon>
        <taxon>Pseudomonadota</taxon>
        <taxon>Alphaproteobacteria</taxon>
        <taxon>Rhodobacterales</taxon>
        <taxon>Roseobacteraceae</taxon>
        <taxon>Octadecabacter</taxon>
    </lineage>
</organism>
<dbReference type="PANTHER" id="PTHR38340:SF1">
    <property type="entry name" value="S-LAYER PROTEIN"/>
    <property type="match status" value="1"/>
</dbReference>
<evidence type="ECO:0000256" key="2">
    <source>
        <dbReference type="ARBA" id="ARBA00022525"/>
    </source>
</evidence>
<dbReference type="InterPro" id="IPR050557">
    <property type="entry name" value="RTX_toxin/Mannuronan_C5-epim"/>
</dbReference>
<dbReference type="SUPFAM" id="SSF51120">
    <property type="entry name" value="beta-Roll"/>
    <property type="match status" value="1"/>
</dbReference>
<dbReference type="RefSeq" id="WP_235225545.1">
    <property type="nucleotide sequence ID" value="NZ_JAKGAQ010000002.1"/>
</dbReference>
<dbReference type="InterPro" id="IPR018511">
    <property type="entry name" value="Hemolysin-typ_Ca-bd_CS"/>
</dbReference>
<evidence type="ECO:0000313" key="6">
    <source>
        <dbReference type="Proteomes" id="UP001200557"/>
    </source>
</evidence>
<keyword evidence="4" id="KW-0472">Membrane</keyword>
<keyword evidence="2" id="KW-0964">Secreted</keyword>
<keyword evidence="4" id="KW-0812">Transmembrane</keyword>
<proteinExistence type="predicted"/>